<protein>
    <recommendedName>
        <fullName evidence="5">PAS domain-containing protein</fullName>
    </recommendedName>
</protein>
<dbReference type="Gene3D" id="3.30.450.20">
    <property type="entry name" value="PAS domain"/>
    <property type="match status" value="1"/>
</dbReference>
<feature type="transmembrane region" description="Helical" evidence="2">
    <location>
        <begin position="89"/>
        <end position="109"/>
    </location>
</feature>
<keyword evidence="2" id="KW-1133">Transmembrane helix</keyword>
<dbReference type="AlphaFoldDB" id="A0A812QBR1"/>
<dbReference type="Proteomes" id="UP000649617">
    <property type="component" value="Unassembled WGS sequence"/>
</dbReference>
<keyword evidence="2" id="KW-0472">Membrane</keyword>
<comment type="caution">
    <text evidence="3">The sequence shown here is derived from an EMBL/GenBank/DDBJ whole genome shotgun (WGS) entry which is preliminary data.</text>
</comment>
<feature type="compositionally biased region" description="Polar residues" evidence="1">
    <location>
        <begin position="557"/>
        <end position="566"/>
    </location>
</feature>
<keyword evidence="4" id="KW-1185">Reference proteome</keyword>
<evidence type="ECO:0000313" key="4">
    <source>
        <dbReference type="Proteomes" id="UP000649617"/>
    </source>
</evidence>
<name>A0A812QBR1_SYMPI</name>
<evidence type="ECO:0000313" key="3">
    <source>
        <dbReference type="EMBL" id="CAE7377711.1"/>
    </source>
</evidence>
<feature type="transmembrane region" description="Helical" evidence="2">
    <location>
        <begin position="20"/>
        <end position="40"/>
    </location>
</feature>
<dbReference type="InterPro" id="IPR035965">
    <property type="entry name" value="PAS-like_dom_sf"/>
</dbReference>
<keyword evidence="2" id="KW-0812">Transmembrane</keyword>
<evidence type="ECO:0000256" key="1">
    <source>
        <dbReference type="SAM" id="MobiDB-lite"/>
    </source>
</evidence>
<evidence type="ECO:0000256" key="2">
    <source>
        <dbReference type="SAM" id="Phobius"/>
    </source>
</evidence>
<accession>A0A812QBR1</accession>
<dbReference type="OrthoDB" id="428694at2759"/>
<feature type="transmembrane region" description="Helical" evidence="2">
    <location>
        <begin position="121"/>
        <end position="142"/>
    </location>
</feature>
<dbReference type="EMBL" id="CAJNIZ010015780">
    <property type="protein sequence ID" value="CAE7377711.1"/>
    <property type="molecule type" value="Genomic_DNA"/>
</dbReference>
<gene>
    <name evidence="3" type="ORF">SPIL2461_LOCUS9184</name>
</gene>
<proteinExistence type="predicted"/>
<feature type="transmembrane region" description="Helical" evidence="2">
    <location>
        <begin position="149"/>
        <end position="167"/>
    </location>
</feature>
<sequence>MDPEPGEPGVLDTELDASFVWTIAALQVPFLARAVYIAVLHRGYLLDTALSCLKALSGRGKSPSDAQTTEDERLVNQQINDLRLHMARLFVRYVCVLLGFFLSFQQLRVIRGQVSWVPNTAVWSAVPTFAITGIIDMFPNFLTIAKLNMMYVVIALCLTAQLSPWFLGLEDATLMSICVLGFIRLPAVGIATRPSLVAVCNVGPIIVVSLRAVFEDAPGSFVNAEISGSLLTVLAAVSLQAGLKRRMEHGLRFSKMAENLHAASSLLNLTCDAVIELDADLRVVEHSPALAAMLLRGRPGSTLAGVDFRDFLPGVDAHRALELLKRFDSSQPGKIKTQAFSTRLLDSDSNKIRTEVFQVLYQNVQGQARHLIGLRDCTDQGSLTGSAELSDMQYSYTLMAADVFTPMSSQPVSPAMAESPAQASQPVQRNAALIRIPNRLLFVQIDMDRRVVSAASRSACLGRTLNDLFPAGGAELLESAWVEAQREQGESAAFTFAALDLRLSTSARDYISGALQAVQTEEGTWQLMLLSKIPPTLLTPEGSSPGTLPPVPEAANRQRSASSEDSTGYVHVQF</sequence>
<feature type="region of interest" description="Disordered" evidence="1">
    <location>
        <begin position="538"/>
        <end position="574"/>
    </location>
</feature>
<evidence type="ECO:0008006" key="5">
    <source>
        <dbReference type="Google" id="ProtNLM"/>
    </source>
</evidence>
<organism evidence="3 4">
    <name type="scientific">Symbiodinium pilosum</name>
    <name type="common">Dinoflagellate</name>
    <dbReference type="NCBI Taxonomy" id="2952"/>
    <lineage>
        <taxon>Eukaryota</taxon>
        <taxon>Sar</taxon>
        <taxon>Alveolata</taxon>
        <taxon>Dinophyceae</taxon>
        <taxon>Suessiales</taxon>
        <taxon>Symbiodiniaceae</taxon>
        <taxon>Symbiodinium</taxon>
    </lineage>
</organism>
<dbReference type="SUPFAM" id="SSF55785">
    <property type="entry name" value="PYP-like sensor domain (PAS domain)"/>
    <property type="match status" value="1"/>
</dbReference>
<reference evidence="3" key="1">
    <citation type="submission" date="2021-02" db="EMBL/GenBank/DDBJ databases">
        <authorList>
            <person name="Dougan E. K."/>
            <person name="Rhodes N."/>
            <person name="Thang M."/>
            <person name="Chan C."/>
        </authorList>
    </citation>
    <scope>NUCLEOTIDE SEQUENCE</scope>
</reference>